<protein>
    <submittedName>
        <fullName evidence="1">Uncharacterized protein</fullName>
    </submittedName>
</protein>
<accession>A0A1A2WCC7</accession>
<proteinExistence type="predicted"/>
<name>A0A1A2WCC7_MYCSC</name>
<evidence type="ECO:0000313" key="2">
    <source>
        <dbReference type="Proteomes" id="UP000092207"/>
    </source>
</evidence>
<dbReference type="EMBL" id="LZJY01000015">
    <property type="protein sequence ID" value="OBI10442.1"/>
    <property type="molecule type" value="Genomic_DNA"/>
</dbReference>
<sequence length="72" mass="7950">MTTPDSPQSRIPHDDWADQDLLTKGEAAERLAAEIAEVAAKLGASDDQDETLMRRLNGLQEAYKHLTRDSQG</sequence>
<dbReference type="AlphaFoldDB" id="A0A1A2WCC7"/>
<organism evidence="1 2">
    <name type="scientific">Mycobacterium scrofulaceum</name>
    <dbReference type="NCBI Taxonomy" id="1783"/>
    <lineage>
        <taxon>Bacteria</taxon>
        <taxon>Bacillati</taxon>
        <taxon>Actinomycetota</taxon>
        <taxon>Actinomycetes</taxon>
        <taxon>Mycobacteriales</taxon>
        <taxon>Mycobacteriaceae</taxon>
        <taxon>Mycobacterium</taxon>
    </lineage>
</organism>
<dbReference type="RefSeq" id="WP_067300818.1">
    <property type="nucleotide sequence ID" value="NZ_LZJY01000015.1"/>
</dbReference>
<reference evidence="1 2" key="1">
    <citation type="submission" date="2016-06" db="EMBL/GenBank/DDBJ databases">
        <authorList>
            <person name="Kjaerup R.B."/>
            <person name="Dalgaard T.S."/>
            <person name="Juul-Madsen H.R."/>
        </authorList>
    </citation>
    <scope>NUCLEOTIDE SEQUENCE [LARGE SCALE GENOMIC DNA]</scope>
    <source>
        <strain evidence="1 2">E2838</strain>
    </source>
</reference>
<gene>
    <name evidence="1" type="ORF">A5679_06960</name>
</gene>
<evidence type="ECO:0000313" key="1">
    <source>
        <dbReference type="EMBL" id="OBI10442.1"/>
    </source>
</evidence>
<dbReference type="Proteomes" id="UP000092207">
    <property type="component" value="Unassembled WGS sequence"/>
</dbReference>
<comment type="caution">
    <text evidence="1">The sequence shown here is derived from an EMBL/GenBank/DDBJ whole genome shotgun (WGS) entry which is preliminary data.</text>
</comment>